<name>A0AA88GTX6_NAELO</name>
<dbReference type="EMBL" id="PYSW02000016">
    <property type="protein sequence ID" value="KAG2386223.1"/>
    <property type="molecule type" value="Genomic_DNA"/>
</dbReference>
<evidence type="ECO:0000313" key="2">
    <source>
        <dbReference type="EMBL" id="KAG2386223.1"/>
    </source>
</evidence>
<dbReference type="Proteomes" id="UP000816034">
    <property type="component" value="Unassembled WGS sequence"/>
</dbReference>
<dbReference type="RefSeq" id="XP_044550215.1">
    <property type="nucleotide sequence ID" value="XM_044692111.1"/>
</dbReference>
<evidence type="ECO:0000256" key="1">
    <source>
        <dbReference type="SAM" id="Phobius"/>
    </source>
</evidence>
<keyword evidence="1" id="KW-0812">Transmembrane</keyword>
<evidence type="ECO:0000313" key="3">
    <source>
        <dbReference type="Proteomes" id="UP000816034"/>
    </source>
</evidence>
<proteinExistence type="predicted"/>
<accession>A0AA88GTX6</accession>
<dbReference type="AlphaFoldDB" id="A0AA88GTX6"/>
<organism evidence="2 3">
    <name type="scientific">Naegleria lovaniensis</name>
    <name type="common">Amoeba</name>
    <dbReference type="NCBI Taxonomy" id="51637"/>
    <lineage>
        <taxon>Eukaryota</taxon>
        <taxon>Discoba</taxon>
        <taxon>Heterolobosea</taxon>
        <taxon>Tetramitia</taxon>
        <taxon>Eutetramitia</taxon>
        <taxon>Vahlkampfiidae</taxon>
        <taxon>Naegleria</taxon>
    </lineage>
</organism>
<keyword evidence="1" id="KW-0472">Membrane</keyword>
<keyword evidence="3" id="KW-1185">Reference proteome</keyword>
<reference evidence="2 3" key="1">
    <citation type="journal article" date="2018" name="BMC Genomics">
        <title>The genome of Naegleria lovaniensis, the basis for a comparative approach to unravel pathogenicity factors of the human pathogenic amoeba N. fowleri.</title>
        <authorList>
            <person name="Liechti N."/>
            <person name="Schurch N."/>
            <person name="Bruggmann R."/>
            <person name="Wittwer M."/>
        </authorList>
    </citation>
    <scope>NUCLEOTIDE SEQUENCE [LARGE SCALE GENOMIC DNA]</scope>
    <source>
        <strain evidence="2 3">ATCC 30569</strain>
    </source>
</reference>
<feature type="transmembrane region" description="Helical" evidence="1">
    <location>
        <begin position="26"/>
        <end position="52"/>
    </location>
</feature>
<comment type="caution">
    <text evidence="2">The sequence shown here is derived from an EMBL/GenBank/DDBJ whole genome shotgun (WGS) entry which is preliminary data.</text>
</comment>
<gene>
    <name evidence="2" type="ORF">C9374_002669</name>
</gene>
<dbReference type="GeneID" id="68095124"/>
<keyword evidence="1" id="KW-1133">Transmembrane helix</keyword>
<protein>
    <submittedName>
        <fullName evidence="2">Uncharacterized protein</fullName>
    </submittedName>
</protein>
<sequence>MYQHDSLMQDVQYLAEKRRMEWRSRLILVICLIVIFCIVLGFILSVTIPIAIANQGQTNASEAMKDTLKIVVPLEWP</sequence>